<evidence type="ECO:0000313" key="1">
    <source>
        <dbReference type="EMBL" id="MBS7811780.1"/>
    </source>
</evidence>
<protein>
    <submittedName>
        <fullName evidence="1">Uncharacterized protein</fullName>
    </submittedName>
</protein>
<name>A0ABS5QDK7_9PROT</name>
<comment type="caution">
    <text evidence="1">The sequence shown here is derived from an EMBL/GenBank/DDBJ whole genome shotgun (WGS) entry which is preliminary data.</text>
</comment>
<dbReference type="EMBL" id="JAHCDA010000002">
    <property type="protein sequence ID" value="MBS7811780.1"/>
    <property type="molecule type" value="Genomic_DNA"/>
</dbReference>
<proteinExistence type="predicted"/>
<evidence type="ECO:0000313" key="2">
    <source>
        <dbReference type="Proteomes" id="UP000766336"/>
    </source>
</evidence>
<sequence>MQDCQGQPRAVIVHGAEEVGTVLALAAGRPVALLSAPGAAGYLGLAGFRAILEAHGAFSLGILDAAEAPGHALAALREGFPAVVLSPEVAAFGRLQRLATEMGARLLEAPPPALDLGRVDLRKPQGRRYLARWLGLPEGADLA</sequence>
<accession>A0ABS5QDK7</accession>
<organism evidence="1 2">
    <name type="scientific">Roseococcus pinisoli</name>
    <dbReference type="NCBI Taxonomy" id="2835040"/>
    <lineage>
        <taxon>Bacteria</taxon>
        <taxon>Pseudomonadati</taxon>
        <taxon>Pseudomonadota</taxon>
        <taxon>Alphaproteobacteria</taxon>
        <taxon>Acetobacterales</taxon>
        <taxon>Roseomonadaceae</taxon>
        <taxon>Roseococcus</taxon>
    </lineage>
</organism>
<keyword evidence="2" id="KW-1185">Reference proteome</keyword>
<reference evidence="1 2" key="1">
    <citation type="submission" date="2021-05" db="EMBL/GenBank/DDBJ databases">
        <title>Roseococcus sp. XZZS9, whole genome shotgun sequencing project.</title>
        <authorList>
            <person name="Zhao G."/>
            <person name="Shen L."/>
        </authorList>
    </citation>
    <scope>NUCLEOTIDE SEQUENCE [LARGE SCALE GENOMIC DNA]</scope>
    <source>
        <strain evidence="1 2">XZZS9</strain>
    </source>
</reference>
<gene>
    <name evidence="1" type="ORF">KHU32_12595</name>
</gene>
<dbReference type="Proteomes" id="UP000766336">
    <property type="component" value="Unassembled WGS sequence"/>
</dbReference>
<dbReference type="RefSeq" id="WP_213670430.1">
    <property type="nucleotide sequence ID" value="NZ_JAHCDA010000002.1"/>
</dbReference>